<evidence type="ECO:0000259" key="5">
    <source>
        <dbReference type="PROSITE" id="PS50931"/>
    </source>
</evidence>
<reference evidence="6 7" key="1">
    <citation type="submission" date="2018-05" db="EMBL/GenBank/DDBJ databases">
        <title>Acuticoccus sediminis sp. nov., isolated from deep-sea sediment of Indian Ocean.</title>
        <authorList>
            <person name="Liu X."/>
            <person name="Lai Q."/>
            <person name="Du Y."/>
            <person name="Sun F."/>
            <person name="Zhang X."/>
            <person name="Wang S."/>
            <person name="Shao Z."/>
        </authorList>
    </citation>
    <scope>NUCLEOTIDE SEQUENCE [LARGE SCALE GENOMIC DNA]</scope>
    <source>
        <strain evidence="6 7">PTG4-2</strain>
    </source>
</reference>
<comment type="similarity">
    <text evidence="1">Belongs to the LysR transcriptional regulatory family.</text>
</comment>
<dbReference type="AlphaFoldDB" id="A0A8B2NI35"/>
<dbReference type="SUPFAM" id="SSF46785">
    <property type="entry name" value="Winged helix' DNA-binding domain"/>
    <property type="match status" value="1"/>
</dbReference>
<dbReference type="GO" id="GO:0043565">
    <property type="term" value="F:sequence-specific DNA binding"/>
    <property type="evidence" value="ECO:0007669"/>
    <property type="project" value="TreeGrafter"/>
</dbReference>
<sequence>MSQQRPEQHTVGALPPMSSLPVFEAVGRHLSIARAAEELHVTPGAISRQIRNLEAFVNCRLFERAHRRITFTPAGESLWADVSEAMAQLRDATYRLTSASGQRPLQVSCPRMFLQKRIVPVLGSLYARHPDISVRFVVALPGAVAEGLDVGIVVGDYTVPRGYRHERLVEGDLMPVCSPAYLTKAPPLDQPADLARHVLLRSTEYTRNWHRWLGDDADRVFATARFIDFDSSGLELPAAIEGLGISITRHSLVREELAGGTLVALFPDHAVRDHYAFVYPDNRRNSPAFRILRRWLHATLAEA</sequence>
<dbReference type="GO" id="GO:0003700">
    <property type="term" value="F:DNA-binding transcription factor activity"/>
    <property type="evidence" value="ECO:0007669"/>
    <property type="project" value="InterPro"/>
</dbReference>
<evidence type="ECO:0000256" key="2">
    <source>
        <dbReference type="ARBA" id="ARBA00023015"/>
    </source>
</evidence>
<keyword evidence="3" id="KW-0238">DNA-binding</keyword>
<dbReference type="InterPro" id="IPR005119">
    <property type="entry name" value="LysR_subst-bd"/>
</dbReference>
<dbReference type="PRINTS" id="PR00039">
    <property type="entry name" value="HTHLYSR"/>
</dbReference>
<evidence type="ECO:0000256" key="4">
    <source>
        <dbReference type="ARBA" id="ARBA00023163"/>
    </source>
</evidence>
<dbReference type="Pfam" id="PF00126">
    <property type="entry name" value="HTH_1"/>
    <property type="match status" value="1"/>
</dbReference>
<dbReference type="SUPFAM" id="SSF53850">
    <property type="entry name" value="Periplasmic binding protein-like II"/>
    <property type="match status" value="1"/>
</dbReference>
<feature type="domain" description="HTH lysR-type" evidence="5">
    <location>
        <begin position="15"/>
        <end position="72"/>
    </location>
</feature>
<dbReference type="InterPro" id="IPR036390">
    <property type="entry name" value="WH_DNA-bd_sf"/>
</dbReference>
<keyword evidence="4" id="KW-0804">Transcription</keyword>
<dbReference type="OrthoDB" id="7328368at2"/>
<dbReference type="PANTHER" id="PTHR30537:SF74">
    <property type="entry name" value="HTH-TYPE TRANSCRIPTIONAL REGULATOR TRPI"/>
    <property type="match status" value="1"/>
</dbReference>
<dbReference type="Proteomes" id="UP000249590">
    <property type="component" value="Unassembled WGS sequence"/>
</dbReference>
<comment type="caution">
    <text evidence="6">The sequence shown here is derived from an EMBL/GenBank/DDBJ whole genome shotgun (WGS) entry which is preliminary data.</text>
</comment>
<dbReference type="InterPro" id="IPR036388">
    <property type="entry name" value="WH-like_DNA-bd_sf"/>
</dbReference>
<evidence type="ECO:0000313" key="6">
    <source>
        <dbReference type="EMBL" id="RAH96701.1"/>
    </source>
</evidence>
<evidence type="ECO:0000313" key="7">
    <source>
        <dbReference type="Proteomes" id="UP000249590"/>
    </source>
</evidence>
<keyword evidence="2" id="KW-0805">Transcription regulation</keyword>
<dbReference type="Gene3D" id="1.10.10.10">
    <property type="entry name" value="Winged helix-like DNA-binding domain superfamily/Winged helix DNA-binding domain"/>
    <property type="match status" value="1"/>
</dbReference>
<proteinExistence type="inferred from homology"/>
<name>A0A8B2NI35_9HYPH</name>
<dbReference type="InterPro" id="IPR058163">
    <property type="entry name" value="LysR-type_TF_proteobact-type"/>
</dbReference>
<dbReference type="Gene3D" id="3.40.190.10">
    <property type="entry name" value="Periplasmic binding protein-like II"/>
    <property type="match status" value="2"/>
</dbReference>
<organism evidence="6 7">
    <name type="scientific">Acuticoccus sediminis</name>
    <dbReference type="NCBI Taxonomy" id="2184697"/>
    <lineage>
        <taxon>Bacteria</taxon>
        <taxon>Pseudomonadati</taxon>
        <taxon>Pseudomonadota</taxon>
        <taxon>Alphaproteobacteria</taxon>
        <taxon>Hyphomicrobiales</taxon>
        <taxon>Amorphaceae</taxon>
        <taxon>Acuticoccus</taxon>
    </lineage>
</organism>
<dbReference type="InterPro" id="IPR000847">
    <property type="entry name" value="LysR_HTH_N"/>
</dbReference>
<dbReference type="FunFam" id="1.10.10.10:FF:000001">
    <property type="entry name" value="LysR family transcriptional regulator"/>
    <property type="match status" value="1"/>
</dbReference>
<dbReference type="GO" id="GO:0006351">
    <property type="term" value="P:DNA-templated transcription"/>
    <property type="evidence" value="ECO:0007669"/>
    <property type="project" value="TreeGrafter"/>
</dbReference>
<evidence type="ECO:0000256" key="1">
    <source>
        <dbReference type="ARBA" id="ARBA00009437"/>
    </source>
</evidence>
<keyword evidence="7" id="KW-1185">Reference proteome</keyword>
<dbReference type="PANTHER" id="PTHR30537">
    <property type="entry name" value="HTH-TYPE TRANSCRIPTIONAL REGULATOR"/>
    <property type="match status" value="1"/>
</dbReference>
<evidence type="ECO:0000256" key="3">
    <source>
        <dbReference type="ARBA" id="ARBA00023125"/>
    </source>
</evidence>
<protein>
    <recommendedName>
        <fullName evidence="5">HTH lysR-type domain-containing protein</fullName>
    </recommendedName>
</protein>
<dbReference type="CDD" id="cd08432">
    <property type="entry name" value="PBP2_GcdR_TrpI_HvrB_AmpR_like"/>
    <property type="match status" value="1"/>
</dbReference>
<accession>A0A8B2NI35</accession>
<dbReference type="Pfam" id="PF03466">
    <property type="entry name" value="LysR_substrate"/>
    <property type="match status" value="1"/>
</dbReference>
<gene>
    <name evidence="6" type="ORF">DLJ53_31030</name>
</gene>
<dbReference type="EMBL" id="QHHQ01000011">
    <property type="protein sequence ID" value="RAH96701.1"/>
    <property type="molecule type" value="Genomic_DNA"/>
</dbReference>
<dbReference type="PROSITE" id="PS50931">
    <property type="entry name" value="HTH_LYSR"/>
    <property type="match status" value="1"/>
</dbReference>
<dbReference type="RefSeq" id="WP_111352223.1">
    <property type="nucleotide sequence ID" value="NZ_JAIWKD010000011.1"/>
</dbReference>